<organism evidence="2 3">
    <name type="scientific">Rhipicephalus microplus</name>
    <name type="common">Cattle tick</name>
    <name type="synonym">Boophilus microplus</name>
    <dbReference type="NCBI Taxonomy" id="6941"/>
    <lineage>
        <taxon>Eukaryota</taxon>
        <taxon>Metazoa</taxon>
        <taxon>Ecdysozoa</taxon>
        <taxon>Arthropoda</taxon>
        <taxon>Chelicerata</taxon>
        <taxon>Arachnida</taxon>
        <taxon>Acari</taxon>
        <taxon>Parasitiformes</taxon>
        <taxon>Ixodida</taxon>
        <taxon>Ixodoidea</taxon>
        <taxon>Ixodidae</taxon>
        <taxon>Rhipicephalinae</taxon>
        <taxon>Rhipicephalus</taxon>
        <taxon>Boophilus</taxon>
    </lineage>
</organism>
<keyword evidence="3" id="KW-1185">Reference proteome</keyword>
<proteinExistence type="predicted"/>
<dbReference type="AlphaFoldDB" id="A0A9J6EFG8"/>
<dbReference type="Gene3D" id="3.40.50.1110">
    <property type="entry name" value="SGNH hydrolase"/>
    <property type="match status" value="1"/>
</dbReference>
<dbReference type="Proteomes" id="UP000821866">
    <property type="component" value="Chromosome 2"/>
</dbReference>
<feature type="compositionally biased region" description="Polar residues" evidence="1">
    <location>
        <begin position="192"/>
        <end position="205"/>
    </location>
</feature>
<accession>A0A9J6EFG8</accession>
<reference evidence="2" key="2">
    <citation type="submission" date="2021-09" db="EMBL/GenBank/DDBJ databases">
        <authorList>
            <person name="Jia N."/>
            <person name="Wang J."/>
            <person name="Shi W."/>
            <person name="Du L."/>
            <person name="Sun Y."/>
            <person name="Zhan W."/>
            <person name="Jiang J."/>
            <person name="Wang Q."/>
            <person name="Zhang B."/>
            <person name="Ji P."/>
            <person name="Sakyi L.B."/>
            <person name="Cui X."/>
            <person name="Yuan T."/>
            <person name="Jiang B."/>
            <person name="Yang W."/>
            <person name="Lam T.T.-Y."/>
            <person name="Chang Q."/>
            <person name="Ding S."/>
            <person name="Wang X."/>
            <person name="Zhu J."/>
            <person name="Ruan X."/>
            <person name="Zhao L."/>
            <person name="Wei J."/>
            <person name="Que T."/>
            <person name="Du C."/>
            <person name="Cheng J."/>
            <person name="Dai P."/>
            <person name="Han X."/>
            <person name="Huang E."/>
            <person name="Gao Y."/>
            <person name="Liu J."/>
            <person name="Shao H."/>
            <person name="Ye R."/>
            <person name="Li L."/>
            <person name="Wei W."/>
            <person name="Wang X."/>
            <person name="Wang C."/>
            <person name="Huo Q."/>
            <person name="Li W."/>
            <person name="Guo W."/>
            <person name="Chen H."/>
            <person name="Chen S."/>
            <person name="Zhou L."/>
            <person name="Zhou L."/>
            <person name="Ni X."/>
            <person name="Tian J."/>
            <person name="Zhou Y."/>
            <person name="Sheng Y."/>
            <person name="Liu T."/>
            <person name="Pan Y."/>
            <person name="Xia L."/>
            <person name="Li J."/>
            <person name="Zhao F."/>
            <person name="Cao W."/>
        </authorList>
    </citation>
    <scope>NUCLEOTIDE SEQUENCE</scope>
    <source>
        <strain evidence="2">Rmic-2018</strain>
        <tissue evidence="2">Larvae</tissue>
    </source>
</reference>
<protein>
    <submittedName>
        <fullName evidence="2">Uncharacterized protein</fullName>
    </submittedName>
</protein>
<reference evidence="2" key="1">
    <citation type="journal article" date="2020" name="Cell">
        <title>Large-Scale Comparative Analyses of Tick Genomes Elucidate Their Genetic Diversity and Vector Capacities.</title>
        <authorList>
            <consortium name="Tick Genome and Microbiome Consortium (TIGMIC)"/>
            <person name="Jia N."/>
            <person name="Wang J."/>
            <person name="Shi W."/>
            <person name="Du L."/>
            <person name="Sun Y."/>
            <person name="Zhan W."/>
            <person name="Jiang J.F."/>
            <person name="Wang Q."/>
            <person name="Zhang B."/>
            <person name="Ji P."/>
            <person name="Bell-Sakyi L."/>
            <person name="Cui X.M."/>
            <person name="Yuan T.T."/>
            <person name="Jiang B.G."/>
            <person name="Yang W.F."/>
            <person name="Lam T.T."/>
            <person name="Chang Q.C."/>
            <person name="Ding S.J."/>
            <person name="Wang X.J."/>
            <person name="Zhu J.G."/>
            <person name="Ruan X.D."/>
            <person name="Zhao L."/>
            <person name="Wei J.T."/>
            <person name="Ye R.Z."/>
            <person name="Que T.C."/>
            <person name="Du C.H."/>
            <person name="Zhou Y.H."/>
            <person name="Cheng J.X."/>
            <person name="Dai P.F."/>
            <person name="Guo W.B."/>
            <person name="Han X.H."/>
            <person name="Huang E.J."/>
            <person name="Li L.F."/>
            <person name="Wei W."/>
            <person name="Gao Y.C."/>
            <person name="Liu J.Z."/>
            <person name="Shao H.Z."/>
            <person name="Wang X."/>
            <person name="Wang C.C."/>
            <person name="Yang T.C."/>
            <person name="Huo Q.B."/>
            <person name="Li W."/>
            <person name="Chen H.Y."/>
            <person name="Chen S.E."/>
            <person name="Zhou L.G."/>
            <person name="Ni X.B."/>
            <person name="Tian J.H."/>
            <person name="Sheng Y."/>
            <person name="Liu T."/>
            <person name="Pan Y.S."/>
            <person name="Xia L.Y."/>
            <person name="Li J."/>
            <person name="Zhao F."/>
            <person name="Cao W.C."/>
        </authorList>
    </citation>
    <scope>NUCLEOTIDE SEQUENCE</scope>
    <source>
        <strain evidence="2">Rmic-2018</strain>
    </source>
</reference>
<name>A0A9J6EFG8_RHIMP</name>
<feature type="region of interest" description="Disordered" evidence="1">
    <location>
        <begin position="172"/>
        <end position="238"/>
    </location>
</feature>
<dbReference type="InterPro" id="IPR036514">
    <property type="entry name" value="SGNH_hydro_sf"/>
</dbReference>
<evidence type="ECO:0000313" key="3">
    <source>
        <dbReference type="Proteomes" id="UP000821866"/>
    </source>
</evidence>
<evidence type="ECO:0000313" key="2">
    <source>
        <dbReference type="EMBL" id="KAH8033110.1"/>
    </source>
</evidence>
<feature type="compositionally biased region" description="Pro residues" evidence="1">
    <location>
        <begin position="207"/>
        <end position="219"/>
    </location>
</feature>
<comment type="caution">
    <text evidence="2">The sequence shown here is derived from an EMBL/GenBank/DDBJ whole genome shotgun (WGS) entry which is preliminary data.</text>
</comment>
<dbReference type="SUPFAM" id="SSF52266">
    <property type="entry name" value="SGNH hydrolase"/>
    <property type="match status" value="1"/>
</dbReference>
<sequence>MSANLWSRTSNLILHIGANGLANMDPPTAFDRYVALLDRIRHDRPDIPMAFATLVLPRAPKQRLHQNNWRAVRRFNFEAREFNLRLLSLCHEKEGIFYVNHRIKALPPWTVLAANDLHPSFAGVSPLAWNIDNLLLDLRRSYITNWLEHALAQPEAGRMSLGIRHPTPKHCGVTFRMPPVKAIKGRKRTKQPQKQLLPSSTGQHTPSGPPSPSAQPPSRLPRLLTTAYETHPGNGDEG</sequence>
<dbReference type="EMBL" id="JABSTU010000004">
    <property type="protein sequence ID" value="KAH8033110.1"/>
    <property type="molecule type" value="Genomic_DNA"/>
</dbReference>
<evidence type="ECO:0000256" key="1">
    <source>
        <dbReference type="SAM" id="MobiDB-lite"/>
    </source>
</evidence>
<gene>
    <name evidence="2" type="ORF">HPB51_007299</name>
</gene>